<dbReference type="SUPFAM" id="SSF49447">
    <property type="entry name" value="Second domain of Mu2 adaptin subunit (ap50) of ap2 adaptor"/>
    <property type="match status" value="1"/>
</dbReference>
<evidence type="ECO:0000313" key="2">
    <source>
        <dbReference type="EMBL" id="NXA44073.1"/>
    </source>
</evidence>
<comment type="caution">
    <text evidence="2">The sequence shown here is derived from an EMBL/GenBank/DDBJ whole genome shotgun (WGS) entry which is preliminary data.</text>
</comment>
<dbReference type="AlphaFoldDB" id="A0A7K7VRK9"/>
<accession>A0A7K7VRK9</accession>
<keyword evidence="3" id="KW-1185">Reference proteome</keyword>
<name>A0A7K7VRK9_EUDEL</name>
<reference evidence="2 3" key="1">
    <citation type="submission" date="2019-09" db="EMBL/GenBank/DDBJ databases">
        <title>Bird 10,000 Genomes (B10K) Project - Family phase.</title>
        <authorList>
            <person name="Zhang G."/>
        </authorList>
    </citation>
    <scope>NUCLEOTIDE SEQUENCE [LARGE SCALE GENOMIC DNA]</scope>
    <source>
        <strain evidence="2">B10K-LSUMZ-16893</strain>
    </source>
</reference>
<evidence type="ECO:0000313" key="3">
    <source>
        <dbReference type="Proteomes" id="UP000533954"/>
    </source>
</evidence>
<dbReference type="InterPro" id="IPR036168">
    <property type="entry name" value="AP2_Mu_C_sf"/>
</dbReference>
<dbReference type="InterPro" id="IPR028565">
    <property type="entry name" value="MHD"/>
</dbReference>
<dbReference type="EMBL" id="VZSX01000423">
    <property type="protein sequence ID" value="NXA44073.1"/>
    <property type="molecule type" value="Genomic_DNA"/>
</dbReference>
<sequence length="63" mass="6903">LDVAAPVSLLELGPARASFEVPALTCSGLRVRYVRLAPPPPAGPAPLRWVRYVTHSDDYVMRM</sequence>
<protein>
    <submittedName>
        <fullName evidence="2">AP4M1 protein</fullName>
    </submittedName>
</protein>
<dbReference type="OrthoDB" id="10259133at2759"/>
<dbReference type="PROSITE" id="PS51072">
    <property type="entry name" value="MHD"/>
    <property type="match status" value="1"/>
</dbReference>
<proteinExistence type="predicted"/>
<dbReference type="Proteomes" id="UP000533954">
    <property type="component" value="Unassembled WGS sequence"/>
</dbReference>
<dbReference type="Gene3D" id="2.60.40.1170">
    <property type="entry name" value="Mu homology domain, subdomain B"/>
    <property type="match status" value="2"/>
</dbReference>
<feature type="non-terminal residue" evidence="2">
    <location>
        <position position="63"/>
    </location>
</feature>
<gene>
    <name evidence="2" type="primary">Ap4m1</name>
    <name evidence="2" type="ORF">EUDELE_R14689</name>
</gene>
<feature type="domain" description="MHD" evidence="1">
    <location>
        <begin position="1"/>
        <end position="62"/>
    </location>
</feature>
<evidence type="ECO:0000259" key="1">
    <source>
        <dbReference type="PROSITE" id="PS51072"/>
    </source>
</evidence>
<feature type="non-terminal residue" evidence="2">
    <location>
        <position position="1"/>
    </location>
</feature>
<organism evidence="2 3">
    <name type="scientific">Eudromia elegans</name>
    <name type="common">Elegant crested-tinamou</name>
    <dbReference type="NCBI Taxonomy" id="8805"/>
    <lineage>
        <taxon>Eukaryota</taxon>
        <taxon>Metazoa</taxon>
        <taxon>Chordata</taxon>
        <taxon>Craniata</taxon>
        <taxon>Vertebrata</taxon>
        <taxon>Euteleostomi</taxon>
        <taxon>Archelosauria</taxon>
        <taxon>Archosauria</taxon>
        <taxon>Dinosauria</taxon>
        <taxon>Saurischia</taxon>
        <taxon>Theropoda</taxon>
        <taxon>Coelurosauria</taxon>
        <taxon>Aves</taxon>
        <taxon>Palaeognathae</taxon>
        <taxon>Tinamiformes</taxon>
        <taxon>Tinamidae</taxon>
        <taxon>Eudromia</taxon>
    </lineage>
</organism>
<dbReference type="Pfam" id="PF00928">
    <property type="entry name" value="Adap_comp_sub"/>
    <property type="match status" value="1"/>
</dbReference>